<keyword evidence="1" id="KW-0067">ATP-binding</keyword>
<name>A0ABY3VPC8_9MYCO</name>
<keyword evidence="1" id="KW-0547">Nucleotide-binding</keyword>
<dbReference type="RefSeq" id="WP_240260749.1">
    <property type="nucleotide sequence ID" value="NZ_CP092488.2"/>
</dbReference>
<accession>A0ABY3VPC8</accession>
<reference evidence="1" key="1">
    <citation type="submission" date="2022-08" db="EMBL/GenBank/DDBJ databases">
        <title>Whole genome sequencing of non-tuberculosis mycobacteria type-strains.</title>
        <authorList>
            <person name="Igarashi Y."/>
            <person name="Osugi A."/>
            <person name="Mitarai S."/>
        </authorList>
    </citation>
    <scope>NUCLEOTIDE SEQUENCE</scope>
    <source>
        <strain evidence="1">DSM 45127</strain>
    </source>
</reference>
<dbReference type="Proteomes" id="UP001055336">
    <property type="component" value="Chromosome"/>
</dbReference>
<evidence type="ECO:0000313" key="2">
    <source>
        <dbReference type="Proteomes" id="UP001055336"/>
    </source>
</evidence>
<gene>
    <name evidence="1" type="ORF">MKK62_21980</name>
</gene>
<dbReference type="Gene3D" id="3.40.50.300">
    <property type="entry name" value="P-loop containing nucleotide triphosphate hydrolases"/>
    <property type="match status" value="1"/>
</dbReference>
<organism evidence="1 2">
    <name type="scientific">Mycobacterium paraterrae</name>
    <dbReference type="NCBI Taxonomy" id="577492"/>
    <lineage>
        <taxon>Bacteria</taxon>
        <taxon>Bacillati</taxon>
        <taxon>Actinomycetota</taxon>
        <taxon>Actinomycetes</taxon>
        <taxon>Mycobacteriales</taxon>
        <taxon>Mycobacteriaceae</taxon>
        <taxon>Mycobacterium</taxon>
    </lineage>
</organism>
<proteinExistence type="predicted"/>
<dbReference type="InterPro" id="IPR027417">
    <property type="entry name" value="P-loop_NTPase"/>
</dbReference>
<keyword evidence="2" id="KW-1185">Reference proteome</keyword>
<protein>
    <submittedName>
        <fullName evidence="1">ATP-binding protein</fullName>
    </submittedName>
</protein>
<dbReference type="SUPFAM" id="SSF52540">
    <property type="entry name" value="P-loop containing nucleoside triphosphate hydrolases"/>
    <property type="match status" value="1"/>
</dbReference>
<evidence type="ECO:0000313" key="1">
    <source>
        <dbReference type="EMBL" id="UMB69016.1"/>
    </source>
</evidence>
<dbReference type="GO" id="GO:0005524">
    <property type="term" value="F:ATP binding"/>
    <property type="evidence" value="ECO:0007669"/>
    <property type="project" value="UniProtKB-KW"/>
</dbReference>
<sequence>MTNVVADDDRPSAPLVIFIVGPSGIGKSAVLHKFMENADARFKPISLDDIAVEAGRASGLIEDMDAFALMMKVKTDGLFMIGITSLFRRLGAASDGEIYLVDVGAAFQNRIMLASLSFLYPVIGIVASEEVAFERFCKYRPSDELGVLQGATMSLERHKTIEYSEVRRKVYASATHTIDTTHLSLDETVTSFESVVLDIANRQPELENRGSDSEGMREMQFLDFAAFERNALDNPGPHWHDYQDRWKYYSQAVEVAKTLDITNPSEVLEMGTMGVSIVPDCMTIDYDKAWDFKHKKPTYVHDARVVPWPIATKAFKLFVALRVFQHLAPKQKECFLEAKRIAENVLIVVPNQYKGTGITLDQFTEWNDGTPPTLVEKTQLPSTFLYLWKFGP</sequence>
<dbReference type="EMBL" id="CP092488">
    <property type="protein sequence ID" value="UMB69016.1"/>
    <property type="molecule type" value="Genomic_DNA"/>
</dbReference>